<protein>
    <submittedName>
        <fullName evidence="1">Uncharacterized protein</fullName>
    </submittedName>
</protein>
<sequence length="193" mass="20842">MPKIFGTTPDVVVRTKKYLHGYSASGHLQKEKHLEVIGTPALPSGSGIRVIQSGRLPSAPGVAPVGAGGGSWRCDVCSSRWGKLTVMCAVTGFTSDVRWWLECCDSEVVNSSRVPRLPRKSLLVGSTGSGSGRWIFLPPYDRVTLGDRILWSDWITTSTVCSVHISPLGPEPGATSWLVTGLPVLENMLWTPR</sequence>
<reference evidence="1" key="1">
    <citation type="submission" date="2023-07" db="EMBL/GenBank/DDBJ databases">
        <title>draft genome sequence of fig (Ficus carica).</title>
        <authorList>
            <person name="Takahashi T."/>
            <person name="Nishimura K."/>
        </authorList>
    </citation>
    <scope>NUCLEOTIDE SEQUENCE</scope>
</reference>
<proteinExistence type="predicted"/>
<name>A0AA88A124_FICCA</name>
<comment type="caution">
    <text evidence="1">The sequence shown here is derived from an EMBL/GenBank/DDBJ whole genome shotgun (WGS) entry which is preliminary data.</text>
</comment>
<keyword evidence="2" id="KW-1185">Reference proteome</keyword>
<gene>
    <name evidence="1" type="ORF">TIFTF001_012999</name>
</gene>
<evidence type="ECO:0000313" key="1">
    <source>
        <dbReference type="EMBL" id="GMN43789.1"/>
    </source>
</evidence>
<evidence type="ECO:0000313" key="2">
    <source>
        <dbReference type="Proteomes" id="UP001187192"/>
    </source>
</evidence>
<dbReference type="Proteomes" id="UP001187192">
    <property type="component" value="Unassembled WGS sequence"/>
</dbReference>
<organism evidence="1 2">
    <name type="scientific">Ficus carica</name>
    <name type="common">Common fig</name>
    <dbReference type="NCBI Taxonomy" id="3494"/>
    <lineage>
        <taxon>Eukaryota</taxon>
        <taxon>Viridiplantae</taxon>
        <taxon>Streptophyta</taxon>
        <taxon>Embryophyta</taxon>
        <taxon>Tracheophyta</taxon>
        <taxon>Spermatophyta</taxon>
        <taxon>Magnoliopsida</taxon>
        <taxon>eudicotyledons</taxon>
        <taxon>Gunneridae</taxon>
        <taxon>Pentapetalae</taxon>
        <taxon>rosids</taxon>
        <taxon>fabids</taxon>
        <taxon>Rosales</taxon>
        <taxon>Moraceae</taxon>
        <taxon>Ficeae</taxon>
        <taxon>Ficus</taxon>
    </lineage>
</organism>
<dbReference type="AlphaFoldDB" id="A0AA88A124"/>
<accession>A0AA88A124</accession>
<dbReference type="EMBL" id="BTGU01000017">
    <property type="protein sequence ID" value="GMN43789.1"/>
    <property type="molecule type" value="Genomic_DNA"/>
</dbReference>